<sequence length="161" mass="17866">MTGMAKLRDHLLELLRGGHAHVDFERAIAGLPAELRGAKPPGLPHTPWRLLEHMRIAQWDILKFSVDPGHESPDFPDGYWPEGDAPPDPGAWDRSVAAFRSDLKAMMDLVADPRTDLFTPFPHGDGQTLLREAMLVADHNAYHLGQLVAVRRLLGAWEDGA</sequence>
<dbReference type="AlphaFoldDB" id="A0A5B9W5F2"/>
<dbReference type="Proteomes" id="UP000324233">
    <property type="component" value="Chromosome"/>
</dbReference>
<organism evidence="2 3">
    <name type="scientific">Aquisphaera giovannonii</name>
    <dbReference type="NCBI Taxonomy" id="406548"/>
    <lineage>
        <taxon>Bacteria</taxon>
        <taxon>Pseudomonadati</taxon>
        <taxon>Planctomycetota</taxon>
        <taxon>Planctomycetia</taxon>
        <taxon>Isosphaerales</taxon>
        <taxon>Isosphaeraceae</taxon>
        <taxon>Aquisphaera</taxon>
    </lineage>
</organism>
<name>A0A5B9W5F2_9BACT</name>
<dbReference type="Pfam" id="PF12867">
    <property type="entry name" value="DinB_2"/>
    <property type="match status" value="1"/>
</dbReference>
<reference evidence="2 3" key="1">
    <citation type="submission" date="2019-08" db="EMBL/GenBank/DDBJ databases">
        <title>Deep-cultivation of Planctomycetes and their phenomic and genomic characterization uncovers novel biology.</title>
        <authorList>
            <person name="Wiegand S."/>
            <person name="Jogler M."/>
            <person name="Boedeker C."/>
            <person name="Pinto D."/>
            <person name="Vollmers J."/>
            <person name="Rivas-Marin E."/>
            <person name="Kohn T."/>
            <person name="Peeters S.H."/>
            <person name="Heuer A."/>
            <person name="Rast P."/>
            <person name="Oberbeckmann S."/>
            <person name="Bunk B."/>
            <person name="Jeske O."/>
            <person name="Meyerdierks A."/>
            <person name="Storesund J.E."/>
            <person name="Kallscheuer N."/>
            <person name="Luecker S."/>
            <person name="Lage O.M."/>
            <person name="Pohl T."/>
            <person name="Merkel B.J."/>
            <person name="Hornburger P."/>
            <person name="Mueller R.-W."/>
            <person name="Bruemmer F."/>
            <person name="Labrenz M."/>
            <person name="Spormann A.M."/>
            <person name="Op den Camp H."/>
            <person name="Overmann J."/>
            <person name="Amann R."/>
            <person name="Jetten M.S.M."/>
            <person name="Mascher T."/>
            <person name="Medema M.H."/>
            <person name="Devos D.P."/>
            <person name="Kaster A.-K."/>
            <person name="Ovreas L."/>
            <person name="Rohde M."/>
            <person name="Galperin M.Y."/>
            <person name="Jogler C."/>
        </authorList>
    </citation>
    <scope>NUCLEOTIDE SEQUENCE [LARGE SCALE GENOMIC DNA]</scope>
    <source>
        <strain evidence="2 3">OJF2</strain>
    </source>
</reference>
<evidence type="ECO:0000259" key="1">
    <source>
        <dbReference type="Pfam" id="PF12867"/>
    </source>
</evidence>
<dbReference type="SUPFAM" id="SSF109854">
    <property type="entry name" value="DinB/YfiT-like putative metalloenzymes"/>
    <property type="match status" value="1"/>
</dbReference>
<dbReference type="InterPro" id="IPR034660">
    <property type="entry name" value="DinB/YfiT-like"/>
</dbReference>
<dbReference type="KEGG" id="agv:OJF2_43800"/>
<dbReference type="InterPro" id="IPR024775">
    <property type="entry name" value="DinB-like"/>
</dbReference>
<proteinExistence type="predicted"/>
<gene>
    <name evidence="2" type="ORF">OJF2_43800</name>
</gene>
<dbReference type="EMBL" id="CP042997">
    <property type="protein sequence ID" value="QEH35823.1"/>
    <property type="molecule type" value="Genomic_DNA"/>
</dbReference>
<keyword evidence="3" id="KW-1185">Reference proteome</keyword>
<dbReference type="Gene3D" id="1.20.120.450">
    <property type="entry name" value="dinb family like domain"/>
    <property type="match status" value="1"/>
</dbReference>
<evidence type="ECO:0000313" key="2">
    <source>
        <dbReference type="EMBL" id="QEH35823.1"/>
    </source>
</evidence>
<accession>A0A5B9W5F2</accession>
<feature type="domain" description="DinB-like" evidence="1">
    <location>
        <begin position="23"/>
        <end position="147"/>
    </location>
</feature>
<protein>
    <submittedName>
        <fullName evidence="2">DinB superfamily protein</fullName>
    </submittedName>
</protein>
<dbReference type="OrthoDB" id="9798830at2"/>
<dbReference type="RefSeq" id="WP_148595570.1">
    <property type="nucleotide sequence ID" value="NZ_CP042997.1"/>
</dbReference>
<evidence type="ECO:0000313" key="3">
    <source>
        <dbReference type="Proteomes" id="UP000324233"/>
    </source>
</evidence>